<sequence>MLERRHVDALLALDAHPSLGALDMEREDRFEGSAQQQDARAREQAGQTLQRIGEEEADRRAAAAADLHAGPTPDDPGALELQECPVCWHEAFSSDGQDELCMQVGHGECLVCHYRRTPAIANASAREREWERGWARD</sequence>
<feature type="compositionally biased region" description="Basic and acidic residues" evidence="1">
    <location>
        <begin position="52"/>
        <end position="61"/>
    </location>
</feature>
<evidence type="ECO:0000313" key="3">
    <source>
        <dbReference type="Proteomes" id="UP000254150"/>
    </source>
</evidence>
<protein>
    <submittedName>
        <fullName evidence="2">Uncharacterized protein</fullName>
    </submittedName>
</protein>
<gene>
    <name evidence="2" type="ORF">NCTC7807_04928</name>
</gene>
<proteinExistence type="predicted"/>
<evidence type="ECO:0000313" key="2">
    <source>
        <dbReference type="EMBL" id="SUP61770.1"/>
    </source>
</evidence>
<name>A0A380P983_STRGR</name>
<reference evidence="2 3" key="1">
    <citation type="submission" date="2018-06" db="EMBL/GenBank/DDBJ databases">
        <authorList>
            <consortium name="Pathogen Informatics"/>
            <person name="Doyle S."/>
        </authorList>
    </citation>
    <scope>NUCLEOTIDE SEQUENCE [LARGE SCALE GENOMIC DNA]</scope>
    <source>
        <strain evidence="2 3">NCTC7807</strain>
    </source>
</reference>
<dbReference type="EMBL" id="UHID01000008">
    <property type="protein sequence ID" value="SUP61770.1"/>
    <property type="molecule type" value="Genomic_DNA"/>
</dbReference>
<feature type="region of interest" description="Disordered" evidence="1">
    <location>
        <begin position="23"/>
        <end position="80"/>
    </location>
</feature>
<accession>A0A380P983</accession>
<dbReference type="Proteomes" id="UP000254150">
    <property type="component" value="Unassembled WGS sequence"/>
</dbReference>
<evidence type="ECO:0000256" key="1">
    <source>
        <dbReference type="SAM" id="MobiDB-lite"/>
    </source>
</evidence>
<dbReference type="AlphaFoldDB" id="A0A380P983"/>
<organism evidence="2 3">
    <name type="scientific">Streptomyces griseus</name>
    <dbReference type="NCBI Taxonomy" id="1911"/>
    <lineage>
        <taxon>Bacteria</taxon>
        <taxon>Bacillati</taxon>
        <taxon>Actinomycetota</taxon>
        <taxon>Actinomycetes</taxon>
        <taxon>Kitasatosporales</taxon>
        <taxon>Streptomycetaceae</taxon>
        <taxon>Streptomyces</taxon>
    </lineage>
</organism>